<proteinExistence type="inferred from homology"/>
<accession>A0A7V8VFK2</accession>
<reference evidence="3 4" key="1">
    <citation type="submission" date="2020-07" db="EMBL/GenBank/DDBJ databases">
        <title>Thermogemmata thermophila gen. nov., sp. nov., a novel moderate thermophilic planctomycete from a Kamchatka hot spring.</title>
        <authorList>
            <person name="Elcheninov A.G."/>
            <person name="Podosokorskaya O.A."/>
            <person name="Kovaleva O.L."/>
            <person name="Novikov A."/>
            <person name="Bonch-Osmolovskaya E.A."/>
            <person name="Toshchakov S.V."/>
            <person name="Kublanov I.V."/>
        </authorList>
    </citation>
    <scope>NUCLEOTIDE SEQUENCE [LARGE SCALE GENOMIC DNA]</scope>
    <source>
        <strain evidence="3 4">2918</strain>
    </source>
</reference>
<evidence type="ECO:0000313" key="4">
    <source>
        <dbReference type="Proteomes" id="UP000542342"/>
    </source>
</evidence>
<gene>
    <name evidence="3" type="ORF">H0921_13160</name>
</gene>
<dbReference type="Proteomes" id="UP000542342">
    <property type="component" value="Unassembled WGS sequence"/>
</dbReference>
<dbReference type="SMART" id="SM00382">
    <property type="entry name" value="AAA"/>
    <property type="match status" value="1"/>
</dbReference>
<dbReference type="PANTHER" id="PTHR30486">
    <property type="entry name" value="TWITCHING MOTILITY PROTEIN PILT"/>
    <property type="match status" value="1"/>
</dbReference>
<dbReference type="InterPro" id="IPR003593">
    <property type="entry name" value="AAA+_ATPase"/>
</dbReference>
<dbReference type="EMBL" id="JACEFB010000010">
    <property type="protein sequence ID" value="MBA2227105.1"/>
    <property type="molecule type" value="Genomic_DNA"/>
</dbReference>
<dbReference type="GO" id="GO:0016887">
    <property type="term" value="F:ATP hydrolysis activity"/>
    <property type="evidence" value="ECO:0007669"/>
    <property type="project" value="InterPro"/>
</dbReference>
<keyword evidence="4" id="KW-1185">Reference proteome</keyword>
<dbReference type="CDD" id="cd01130">
    <property type="entry name" value="VirB11-like_ATPase"/>
    <property type="match status" value="1"/>
</dbReference>
<name>A0A7V8VFK2_9BACT</name>
<feature type="domain" description="AAA+ ATPase" evidence="2">
    <location>
        <begin position="205"/>
        <end position="334"/>
    </location>
</feature>
<sequence length="434" mass="49117">MGQTRPTSDTFHTRYHRLKTEIHKRIVETIDLSKLNRWEPQRLRREVRHLATQLCANAPELLNELEREQLVEEVMSEVFGLGPLDPLMSDPAITDILVNGPHTVYVERHGRLELTDVRFYDNAHLLQIIQRVAARVGRRADEMSPMLDARLEDGSRVNAILPPLALNGPVLSIRRFGVRLSGEDLIDNRTMPEEFLRLLQAAVEARVSILISGGTGSGKTTLLNALSQFIPPEERLITIEDAAELKLRQPHVVSLETKTANVEGTGEIRQRELVRNALRMRPDRIIVGEVRGGEALDMLQAMNTGHEGSLTTIHANDTDDALTRLEMMVMLAGFELPVPVIRHYIATAITLVVQLARLKGGMRKVVRISELLGTDPPPYHVKDIYGYRQLGVRDGRAFGEFYATGYRPRVLEKFQAMGIELPDDMFRERVWKDE</sequence>
<comment type="similarity">
    <text evidence="1">Belongs to the GSP E family.</text>
</comment>
<evidence type="ECO:0000256" key="1">
    <source>
        <dbReference type="ARBA" id="ARBA00006611"/>
    </source>
</evidence>
<organism evidence="3 4">
    <name type="scientific">Thermogemmata fonticola</name>
    <dbReference type="NCBI Taxonomy" id="2755323"/>
    <lineage>
        <taxon>Bacteria</taxon>
        <taxon>Pseudomonadati</taxon>
        <taxon>Planctomycetota</taxon>
        <taxon>Planctomycetia</taxon>
        <taxon>Gemmatales</taxon>
        <taxon>Gemmataceae</taxon>
        <taxon>Thermogemmata</taxon>
    </lineage>
</organism>
<dbReference type="Gene3D" id="3.40.50.300">
    <property type="entry name" value="P-loop containing nucleotide triphosphate hydrolases"/>
    <property type="match status" value="1"/>
</dbReference>
<dbReference type="RefSeq" id="WP_194538878.1">
    <property type="nucleotide sequence ID" value="NZ_JACEFB010000010.1"/>
</dbReference>
<dbReference type="SUPFAM" id="SSF52540">
    <property type="entry name" value="P-loop containing nucleoside triphosphate hydrolases"/>
    <property type="match status" value="1"/>
</dbReference>
<evidence type="ECO:0000313" key="3">
    <source>
        <dbReference type="EMBL" id="MBA2227105.1"/>
    </source>
</evidence>
<dbReference type="InterPro" id="IPR050921">
    <property type="entry name" value="T4SS_GSP_E_ATPase"/>
</dbReference>
<dbReference type="InterPro" id="IPR001482">
    <property type="entry name" value="T2SS/T4SS_dom"/>
</dbReference>
<dbReference type="Gene3D" id="3.30.450.380">
    <property type="match status" value="1"/>
</dbReference>
<dbReference type="AlphaFoldDB" id="A0A7V8VFK2"/>
<protein>
    <submittedName>
        <fullName evidence="3">CpaF family protein</fullName>
    </submittedName>
</protein>
<dbReference type="Pfam" id="PF00437">
    <property type="entry name" value="T2SSE"/>
    <property type="match status" value="1"/>
</dbReference>
<dbReference type="PANTHER" id="PTHR30486:SF15">
    <property type="entry name" value="TYPE II_IV SECRETION SYSTEM ATPASE"/>
    <property type="match status" value="1"/>
</dbReference>
<dbReference type="InterPro" id="IPR027417">
    <property type="entry name" value="P-loop_NTPase"/>
</dbReference>
<evidence type="ECO:0000259" key="2">
    <source>
        <dbReference type="SMART" id="SM00382"/>
    </source>
</evidence>
<comment type="caution">
    <text evidence="3">The sequence shown here is derived from an EMBL/GenBank/DDBJ whole genome shotgun (WGS) entry which is preliminary data.</text>
</comment>